<dbReference type="KEGG" id="afo:Afer_0920"/>
<dbReference type="EMBL" id="CP001631">
    <property type="protein sequence ID" value="ACU53865.1"/>
    <property type="molecule type" value="Genomic_DNA"/>
</dbReference>
<dbReference type="HOGENOM" id="CLU_1387680_0_0_11"/>
<gene>
    <name evidence="1" type="ordered locus">Afer_0920</name>
</gene>
<evidence type="ECO:0000313" key="2">
    <source>
        <dbReference type="Proteomes" id="UP000000771"/>
    </source>
</evidence>
<dbReference type="AlphaFoldDB" id="C7LYQ7"/>
<evidence type="ECO:0000313" key="1">
    <source>
        <dbReference type="EMBL" id="ACU53865.1"/>
    </source>
</evidence>
<organism evidence="1 2">
    <name type="scientific">Acidimicrobium ferrooxidans (strain DSM 10331 / JCM 15462 / NBRC 103882 / ICP)</name>
    <dbReference type="NCBI Taxonomy" id="525909"/>
    <lineage>
        <taxon>Bacteria</taxon>
        <taxon>Bacillati</taxon>
        <taxon>Actinomycetota</taxon>
        <taxon>Acidimicrobiia</taxon>
        <taxon>Acidimicrobiales</taxon>
        <taxon>Acidimicrobiaceae</taxon>
        <taxon>Acidimicrobium</taxon>
    </lineage>
</organism>
<proteinExistence type="predicted"/>
<protein>
    <submittedName>
        <fullName evidence="1">Uncharacterized protein</fullName>
    </submittedName>
</protein>
<sequence length="196" mass="21705">MPPIRLDAIAAQHLLGVCQLRHALDKEARLAHELAGLARPYRGETIGRVFVRLGLDIFFDVTADEALPQNLVEGRLDVLVALEIVVLLVDNGDLAVLGVVDTIVDDVVGLAEIIGLEILEIANLEALFLDLFVEIFEFLVDVVVEVTIEIVVEAHQLLVELVVVWNLRFRCRLVALASRHTRPRPPRTEPVAHQLG</sequence>
<accession>C7LYQ7</accession>
<reference evidence="1 2" key="1">
    <citation type="journal article" date="2009" name="Stand. Genomic Sci.">
        <title>Complete genome sequence of Acidimicrobium ferrooxidans type strain (ICP).</title>
        <authorList>
            <person name="Clum A."/>
            <person name="Nolan M."/>
            <person name="Lang E."/>
            <person name="Glavina Del Rio T."/>
            <person name="Tice H."/>
            <person name="Copeland A."/>
            <person name="Cheng J.F."/>
            <person name="Lucas S."/>
            <person name="Chen F."/>
            <person name="Bruce D."/>
            <person name="Goodwin L."/>
            <person name="Pitluck S."/>
            <person name="Ivanova N."/>
            <person name="Mavrommatis K."/>
            <person name="Mikhailova N."/>
            <person name="Pati A."/>
            <person name="Chen A."/>
            <person name="Palaniappan K."/>
            <person name="Goker M."/>
            <person name="Spring S."/>
            <person name="Land M."/>
            <person name="Hauser L."/>
            <person name="Chang Y.J."/>
            <person name="Jeffries C.C."/>
            <person name="Chain P."/>
            <person name="Bristow J."/>
            <person name="Eisen J.A."/>
            <person name="Markowitz V."/>
            <person name="Hugenholtz P."/>
            <person name="Kyrpides N.C."/>
            <person name="Klenk H.P."/>
            <person name="Lapidus A."/>
        </authorList>
    </citation>
    <scope>NUCLEOTIDE SEQUENCE [LARGE SCALE GENOMIC DNA]</scope>
    <source>
        <strain evidence="2">DSM 10331 / JCM 15462 / NBRC 103882 / ICP</strain>
    </source>
</reference>
<dbReference type="Proteomes" id="UP000000771">
    <property type="component" value="Chromosome"/>
</dbReference>
<keyword evidence="2" id="KW-1185">Reference proteome</keyword>
<name>C7LYQ7_ACIFD</name>